<organism evidence="11 12">
    <name type="scientific">Prorocentrum cordatum</name>
    <dbReference type="NCBI Taxonomy" id="2364126"/>
    <lineage>
        <taxon>Eukaryota</taxon>
        <taxon>Sar</taxon>
        <taxon>Alveolata</taxon>
        <taxon>Dinophyceae</taxon>
        <taxon>Prorocentrales</taxon>
        <taxon>Prorocentraceae</taxon>
        <taxon>Prorocentrum</taxon>
    </lineage>
</organism>
<keyword evidence="10" id="KW-0325">Glycoprotein</keyword>
<keyword evidence="9" id="KW-0472">Membrane</keyword>
<dbReference type="EMBL" id="CAUYUJ010014182">
    <property type="protein sequence ID" value="CAK0837874.1"/>
    <property type="molecule type" value="Genomic_DNA"/>
</dbReference>
<evidence type="ECO:0000256" key="9">
    <source>
        <dbReference type="ARBA" id="ARBA00023136"/>
    </source>
</evidence>
<dbReference type="Gene3D" id="3.90.1480.20">
    <property type="entry name" value="Glycosyl transferase family 29"/>
    <property type="match status" value="1"/>
</dbReference>
<protein>
    <submittedName>
        <fullName evidence="11">Uncharacterized protein</fullName>
    </submittedName>
</protein>
<evidence type="ECO:0000313" key="11">
    <source>
        <dbReference type="EMBL" id="CAK0837874.1"/>
    </source>
</evidence>
<comment type="subcellular location">
    <subcellularLocation>
        <location evidence="1">Golgi apparatus membrane</location>
        <topology evidence="1">Single-pass type II membrane protein</topology>
    </subcellularLocation>
</comment>
<evidence type="ECO:0000256" key="4">
    <source>
        <dbReference type="ARBA" id="ARBA00022679"/>
    </source>
</evidence>
<evidence type="ECO:0000256" key="3">
    <source>
        <dbReference type="ARBA" id="ARBA00022676"/>
    </source>
</evidence>
<evidence type="ECO:0000256" key="7">
    <source>
        <dbReference type="ARBA" id="ARBA00022989"/>
    </source>
</evidence>
<sequence>MVSGGAPPKTGFWHPVPAKMGLPAARVAVVSVSWLNHATAGLVSLERSLGVDVQKDKWPSTGFFGMLLAMQLCRTVDIYGFGRRLRNGSQLDPSMIKYYM</sequence>
<proteinExistence type="inferred from homology"/>
<evidence type="ECO:0000256" key="10">
    <source>
        <dbReference type="ARBA" id="ARBA00023180"/>
    </source>
</evidence>
<evidence type="ECO:0000256" key="6">
    <source>
        <dbReference type="ARBA" id="ARBA00022968"/>
    </source>
</evidence>
<accession>A0ABN9SZ41</accession>
<dbReference type="Proteomes" id="UP001189429">
    <property type="component" value="Unassembled WGS sequence"/>
</dbReference>
<keyword evidence="5" id="KW-0812">Transmembrane</keyword>
<keyword evidence="3" id="KW-0328">Glycosyltransferase</keyword>
<evidence type="ECO:0000256" key="2">
    <source>
        <dbReference type="ARBA" id="ARBA00006003"/>
    </source>
</evidence>
<keyword evidence="6" id="KW-0735">Signal-anchor</keyword>
<evidence type="ECO:0000256" key="1">
    <source>
        <dbReference type="ARBA" id="ARBA00004323"/>
    </source>
</evidence>
<comment type="caution">
    <text evidence="11">The sequence shown here is derived from an EMBL/GenBank/DDBJ whole genome shotgun (WGS) entry which is preliminary data.</text>
</comment>
<name>A0ABN9SZ41_9DINO</name>
<evidence type="ECO:0000256" key="5">
    <source>
        <dbReference type="ARBA" id="ARBA00022692"/>
    </source>
</evidence>
<dbReference type="Pfam" id="PF00777">
    <property type="entry name" value="Glyco_transf_29"/>
    <property type="match status" value="1"/>
</dbReference>
<keyword evidence="7" id="KW-1133">Transmembrane helix</keyword>
<gene>
    <name evidence="11" type="ORF">PCOR1329_LOCUS33957</name>
</gene>
<reference evidence="11" key="1">
    <citation type="submission" date="2023-10" db="EMBL/GenBank/DDBJ databases">
        <authorList>
            <person name="Chen Y."/>
            <person name="Shah S."/>
            <person name="Dougan E. K."/>
            <person name="Thang M."/>
            <person name="Chan C."/>
        </authorList>
    </citation>
    <scope>NUCLEOTIDE SEQUENCE [LARGE SCALE GENOMIC DNA]</scope>
</reference>
<keyword evidence="8" id="KW-0333">Golgi apparatus</keyword>
<dbReference type="InterPro" id="IPR001675">
    <property type="entry name" value="Glyco_trans_29"/>
</dbReference>
<evidence type="ECO:0000313" key="12">
    <source>
        <dbReference type="Proteomes" id="UP001189429"/>
    </source>
</evidence>
<keyword evidence="12" id="KW-1185">Reference proteome</keyword>
<evidence type="ECO:0000256" key="8">
    <source>
        <dbReference type="ARBA" id="ARBA00023034"/>
    </source>
</evidence>
<dbReference type="InterPro" id="IPR038578">
    <property type="entry name" value="GT29-like_sf"/>
</dbReference>
<keyword evidence="4" id="KW-0808">Transferase</keyword>
<comment type="similarity">
    <text evidence="2">Belongs to the glycosyltransferase 29 family.</text>
</comment>